<dbReference type="GO" id="GO:0003677">
    <property type="term" value="F:DNA binding"/>
    <property type="evidence" value="ECO:0007669"/>
    <property type="project" value="UniProtKB-UniRule"/>
</dbReference>
<dbReference type="Gene3D" id="1.10.10.10">
    <property type="entry name" value="Winged helix-like DNA-binding domain superfamily/Winged helix DNA-binding domain"/>
    <property type="match status" value="1"/>
</dbReference>
<dbReference type="GO" id="GO:0006355">
    <property type="term" value="P:regulation of DNA-templated transcription"/>
    <property type="evidence" value="ECO:0007669"/>
    <property type="project" value="InterPro"/>
</dbReference>
<keyword evidence="3" id="KW-0472">Membrane</keyword>
<dbReference type="SUPFAM" id="SSF46894">
    <property type="entry name" value="C-terminal effector domain of the bipartite response regulators"/>
    <property type="match status" value="1"/>
</dbReference>
<evidence type="ECO:0000313" key="5">
    <source>
        <dbReference type="EMBL" id="MEE1864955.1"/>
    </source>
</evidence>
<keyword evidence="1 2" id="KW-0238">DNA-binding</keyword>
<dbReference type="InterPro" id="IPR001867">
    <property type="entry name" value="OmpR/PhoB-type_DNA-bd"/>
</dbReference>
<accession>A0AB35WKY1</accession>
<dbReference type="PROSITE" id="PS51755">
    <property type="entry name" value="OMPR_PHOB"/>
    <property type="match status" value="1"/>
</dbReference>
<dbReference type="RefSeq" id="WP_136476177.1">
    <property type="nucleotide sequence ID" value="NZ_JAZDCU010000001.1"/>
</dbReference>
<feature type="DNA-binding region" description="OmpR/PhoB-type" evidence="2">
    <location>
        <begin position="14"/>
        <end position="115"/>
    </location>
</feature>
<dbReference type="Pfam" id="PF00486">
    <property type="entry name" value="Trans_reg_C"/>
    <property type="match status" value="1"/>
</dbReference>
<dbReference type="AlphaFoldDB" id="A0AB35WKY1"/>
<keyword evidence="3" id="KW-0812">Transmembrane</keyword>
<dbReference type="Proteomes" id="UP001307839">
    <property type="component" value="Unassembled WGS sequence"/>
</dbReference>
<dbReference type="GO" id="GO:0000160">
    <property type="term" value="P:phosphorelay signal transduction system"/>
    <property type="evidence" value="ECO:0007669"/>
    <property type="project" value="InterPro"/>
</dbReference>
<evidence type="ECO:0000256" key="3">
    <source>
        <dbReference type="SAM" id="Phobius"/>
    </source>
</evidence>
<gene>
    <name evidence="5" type="ORF">V0R53_00965</name>
</gene>
<evidence type="ECO:0000259" key="4">
    <source>
        <dbReference type="PROSITE" id="PS51755"/>
    </source>
</evidence>
<keyword evidence="3" id="KW-1133">Transmembrane helix</keyword>
<dbReference type="EMBL" id="JAZDQP010000001">
    <property type="protein sequence ID" value="MEE1864955.1"/>
    <property type="molecule type" value="Genomic_DNA"/>
</dbReference>
<protein>
    <submittedName>
        <fullName evidence="5">Winged helix-turn-helix domain-containing protein</fullName>
    </submittedName>
</protein>
<dbReference type="InterPro" id="IPR036388">
    <property type="entry name" value="WH-like_DNA-bd_sf"/>
</dbReference>
<sequence>MEALSVRYEIYLKREQLRKVVLVVDQETWTLQVFDESNLRIPCALGQAEVRVLQQLLSSPGEVFSKEELIAAGWVGRVVAAGSLTQAIFNIRTFLGVDGHCIIVTSPKTGYLFSHEFVVGQAATEVVLINNELAVPAEPQVAPTLDAKIGKRALSTRMTSYLSPLGWTVAVLLVVTTTLAIALMKPQIDLVWNDPLNIESRELGQLELKFINAGAQVDSRRIDSQMVGLSPGLVGEVWVRAYERRYRVVCFSEEGASSYTASRQMPLQDVIAQCVKREAL</sequence>
<organism evidence="5 6">
    <name type="scientific">Pseudomonas auratipiscis</name>
    <dbReference type="NCBI Taxonomy" id="3115853"/>
    <lineage>
        <taxon>Bacteria</taxon>
        <taxon>Pseudomonadati</taxon>
        <taxon>Pseudomonadota</taxon>
        <taxon>Gammaproteobacteria</taxon>
        <taxon>Pseudomonadales</taxon>
        <taxon>Pseudomonadaceae</taxon>
        <taxon>Pseudomonas</taxon>
    </lineage>
</organism>
<proteinExistence type="predicted"/>
<evidence type="ECO:0000313" key="6">
    <source>
        <dbReference type="Proteomes" id="UP001307839"/>
    </source>
</evidence>
<comment type="caution">
    <text evidence="5">The sequence shown here is derived from an EMBL/GenBank/DDBJ whole genome shotgun (WGS) entry which is preliminary data.</text>
</comment>
<keyword evidence="6" id="KW-1185">Reference proteome</keyword>
<reference evidence="5 6" key="1">
    <citation type="submission" date="2024-01" db="EMBL/GenBank/DDBJ databases">
        <title>Unpublished Manusciprt.</title>
        <authorList>
            <person name="Duman M."/>
            <person name="Valdes E.G."/>
            <person name="Ajmi N."/>
            <person name="Altun S."/>
            <person name="Saticioglu I.B."/>
        </authorList>
    </citation>
    <scope>NUCLEOTIDE SEQUENCE [LARGE SCALE GENOMIC DNA]</scope>
    <source>
        <strain evidence="5 6">120P</strain>
    </source>
</reference>
<feature type="domain" description="OmpR/PhoB-type" evidence="4">
    <location>
        <begin position="14"/>
        <end position="115"/>
    </location>
</feature>
<feature type="transmembrane region" description="Helical" evidence="3">
    <location>
        <begin position="161"/>
        <end position="184"/>
    </location>
</feature>
<name>A0AB35WKY1_9PSED</name>
<evidence type="ECO:0000256" key="1">
    <source>
        <dbReference type="ARBA" id="ARBA00023125"/>
    </source>
</evidence>
<dbReference type="SMART" id="SM00862">
    <property type="entry name" value="Trans_reg_C"/>
    <property type="match status" value="1"/>
</dbReference>
<evidence type="ECO:0000256" key="2">
    <source>
        <dbReference type="PROSITE-ProRule" id="PRU01091"/>
    </source>
</evidence>
<dbReference type="InterPro" id="IPR016032">
    <property type="entry name" value="Sig_transdc_resp-reg_C-effctor"/>
</dbReference>